<keyword evidence="8" id="KW-0539">Nucleus</keyword>
<evidence type="ECO:0000259" key="18">
    <source>
        <dbReference type="Pfam" id="PF26181"/>
    </source>
</evidence>
<proteinExistence type="inferred from homology"/>
<name>B3MBP8_DROAN</name>
<dbReference type="InterPro" id="IPR056898">
    <property type="entry name" value="Ig_NUP210_6th"/>
</dbReference>
<feature type="domain" description="NUP210 Ig-like" evidence="17">
    <location>
        <begin position="1490"/>
        <end position="1535"/>
    </location>
</feature>
<dbReference type="Pfam" id="PF22969">
    <property type="entry name" value="Ig_NUP210_2nd"/>
    <property type="match status" value="1"/>
</dbReference>
<dbReference type="Pfam" id="PF22967">
    <property type="entry name" value="Ig_NUP210_1st"/>
    <property type="match status" value="1"/>
</dbReference>
<dbReference type="InParanoid" id="B3MBP8"/>
<dbReference type="PANTHER" id="PTHR23019:SF0">
    <property type="entry name" value="NUCLEAR PORE MEMBRANE GLYCOPROTEIN 210"/>
    <property type="match status" value="1"/>
</dbReference>
<dbReference type="SUPFAM" id="SSF49373">
    <property type="entry name" value="Invasin/intimin cell-adhesion fragments"/>
    <property type="match status" value="1"/>
</dbReference>
<dbReference type="GO" id="GO:0005737">
    <property type="term" value="C:cytoplasm"/>
    <property type="evidence" value="ECO:0007669"/>
    <property type="project" value="EnsemblMetazoa"/>
</dbReference>
<dbReference type="OrthoDB" id="361283at2759"/>
<dbReference type="InterPro" id="IPR055098">
    <property type="entry name" value="Ig_NUP210_3rd"/>
</dbReference>
<dbReference type="Pfam" id="PF25354">
    <property type="entry name" value="Ig_NUP210_16th"/>
    <property type="match status" value="1"/>
</dbReference>
<feature type="domain" description="NUP210 Ig-like" evidence="12">
    <location>
        <begin position="269"/>
        <end position="360"/>
    </location>
</feature>
<keyword evidence="6 10" id="KW-0472">Membrane</keyword>
<feature type="domain" description="NUP210 Ig-like" evidence="18">
    <location>
        <begin position="1193"/>
        <end position="1287"/>
    </location>
</feature>
<evidence type="ECO:0000256" key="7">
    <source>
        <dbReference type="ARBA" id="ARBA00023180"/>
    </source>
</evidence>
<dbReference type="PROSITE" id="PS51257">
    <property type="entry name" value="PROKAR_LIPOPROTEIN"/>
    <property type="match status" value="1"/>
</dbReference>
<evidence type="ECO:0000259" key="17">
    <source>
        <dbReference type="Pfam" id="PF25354"/>
    </source>
</evidence>
<dbReference type="FunCoup" id="B3MBP8">
    <property type="interactions" value="1421"/>
</dbReference>
<dbReference type="GO" id="GO:0044611">
    <property type="term" value="C:nuclear pore inner ring"/>
    <property type="evidence" value="ECO:0007669"/>
    <property type="project" value="EnsemblMetazoa"/>
</dbReference>
<dbReference type="GeneID" id="6493897"/>
<comment type="subcellular location">
    <subcellularLocation>
        <location evidence="1">Nucleus membrane</location>
        <topology evidence="1">Single-pass membrane protein</topology>
    </subcellularLocation>
</comment>
<dbReference type="InterPro" id="IPR055099">
    <property type="entry name" value="Ig_NUP210_7th"/>
</dbReference>
<dbReference type="GO" id="GO:0044615">
    <property type="term" value="C:nuclear pore nuclear basket"/>
    <property type="evidence" value="ECO:0007669"/>
    <property type="project" value="EnsemblMetazoa"/>
</dbReference>
<feature type="domain" description="NUP210 Ig-like" evidence="15">
    <location>
        <begin position="927"/>
        <end position="992"/>
    </location>
</feature>
<keyword evidence="20" id="KW-1185">Reference proteome</keyword>
<evidence type="ECO:0000259" key="15">
    <source>
        <dbReference type="Pfam" id="PF24902"/>
    </source>
</evidence>
<evidence type="ECO:0000256" key="5">
    <source>
        <dbReference type="ARBA" id="ARBA00022989"/>
    </source>
</evidence>
<feature type="domain" description="NUP210 Ig-like" evidence="11">
    <location>
        <begin position="666"/>
        <end position="761"/>
    </location>
</feature>
<dbReference type="CTD" id="35512"/>
<dbReference type="Proteomes" id="UP000007801">
    <property type="component" value="Unassembled WGS sequence"/>
</dbReference>
<dbReference type="InterPro" id="IPR008964">
    <property type="entry name" value="Invasin/intimin_cell_adhesion"/>
</dbReference>
<evidence type="ECO:0000256" key="1">
    <source>
        <dbReference type="ARBA" id="ARBA00004590"/>
    </source>
</evidence>
<dbReference type="Pfam" id="PF24902">
    <property type="entry name" value="Ig_NUP210_9th"/>
    <property type="match status" value="1"/>
</dbReference>
<protein>
    <recommendedName>
        <fullName evidence="21">BIG2 domain-containing protein</fullName>
    </recommendedName>
</protein>
<sequence length="1912" mass="213132">MPNRSLLLSDSTLGETLAALCYVPSLTACFSFSAEMEAGVFGFILLLLVKDIVVNGARLNHPRVLLPIFQGKAVNFTLEVDEQNCYKWTSSRQDLISVMPVYHGFSECAYQAVVTVRTNDRRRNTAIVFAEEEQTGETLRCDVIVDVIASLNVRTATRQLYLEEAPAMFELHAFDEQGNEFFTLEGIEFVWEISEPGGNKPAAMRHLTFTDSPYHTVPPALESFEAKGIMGYMILLEGINTGTSKVTISMPQTDYIHVPPIEVYISVLANIIIEPSEVTILAGDSITFRIMQLKMDRLYDITDSQQYYLEIEDANIAYMRGSSATGGALGRTQVILRDRNMADFDKATKGPTALLTVAEPSRLGISLLPHLNWITVQGERHTVALDLFTADGQQITLGTSYSIGSELDESIFTVRQRTRNGSRLFGEATKEGVSQVYGSYKDLSIQAELQIYESLKLTPSVVVLPYDPSSIKPLKLQFHASGGDYNYAWFSGNPQVLQIDAQGLATAEIRDVRPSFLTQEMFEAGNKLTAQTTVKVTLAKNQKIARLAQIHFLPPKRLEIKKYNFETAIEDYIFLHVAMYTRVNHSDVPYTNCDNLHFQLVFSHPILQHENNGETADPASDVCHVLRLRATSVGSTSLRVSYFFQDKELYDTVDLYVFEKLSVLNPVENEVVLPVGSSHNVLFTHGPEHIFTLEAKLTKTTVFDKNVIKVSEVEETQNFVTAFTVLCHKLGEAEFIYRVQNTLMKPSFVAYTSQLTTKVRCVRPRFLKLLARQQLLESCPLEHRSSFLYLKDHGNKFEIEIEVQDAKNRRLMNISSLLIDWEFAAGDEKYQRDGIEHTEISELNSLHGVILPSRDILVLTIGEIASNFRVKGTVAHYKDKLLSQLDITAERPPFGVKDPKTGLTSTPVIENEVRFHTINRTLLSKDFVSIFLAKDYNERIPIAQGSGHFHLELSEQGIVKANYDAQSRILVLTPLHLGHVRLQLTDNCLTNEASHLSISVVGIGAIKVISMERVERSARIEAIVRLYDTNDNLLLIDHSRLSIYDLSELVMDPSVLSVRLGDQDHLGTGEIRYFIHGNNVGDTKVVFQSGNGDQTVLSEPLNVQVFSPIRLYPRDFTLVVGSSIQISYQGGPQPNSNVIYFIEKENVATMSSTSVTALRLGSSQITGKCIQRNPVTGKDEVISEDTVSLHVVSLKAIQIRVPLVHIRIGAVMPATIWGIPDLSPMVLGTLQGMQISWSVNQREVVEIFNVFSEAGIEYKNEDLISVRIRALNSGRVTVTASVSLADGTKLPPARVEVMVFKRLELVAPKPIKIDSILAAPRSTLQLKANMDDVVYKLAGQSNNIVSISPNGLLHTKDTLGRDLIIAKTVDQTLPIDIEVKNVEYILVSLIPAIKLKTIDHKVPRGMNFIFKVSLHDNLGTEFSETIGDGNELYYELATTDMVDVQINNNFSIAINLYRETNNVITIGLRDSAGVKHAEDYIKLAVVESKAIYPTKTIFSVGDVICFSSPLMLSSIWSSSNEQIVTINKHSGVARVLQYRQSAGEKIIITTGDAASRGGFIKYDLEIRESDVILFAKSLDIFSGSEYVGRLVLRNHVQADKYSNLIALNMSKCATQLESTPVDIFTCRLGAKNALGRQLLKFYKVEAWFDSTSGQYSCRLVLVSNFVELLALVKTKDVFLELEAATSGGIVDTMSLKLVPGIKVSPESIRIADLKSQEMHISGLDKALHKVQVKPSDPKYFSIDLIEHGHGVSKFRLKFFDDFPLDEHFYALVISPETEQRIEVPIVGSTMIQKCSGSSYGGPVIYRLLENLGFVLTTTVIVIISIWVYMSCFQTQGVTQVNSEVFQSKKSMPSFSGSPISKLNEDSFANASSSRNYSQERRRNFSDSPNDTYVYGHPRLNSPNRSGSSQRFN</sequence>
<evidence type="ECO:0000259" key="12">
    <source>
        <dbReference type="Pfam" id="PF22963"/>
    </source>
</evidence>
<dbReference type="eggNOG" id="KOG1833">
    <property type="taxonomic scope" value="Eukaryota"/>
</dbReference>
<dbReference type="Pfam" id="PF26181">
    <property type="entry name" value="Ig_NUP210_13th"/>
    <property type="match status" value="1"/>
</dbReference>
<dbReference type="Pfam" id="PF26182">
    <property type="entry name" value="Ig_NUP210_5th"/>
    <property type="match status" value="1"/>
</dbReference>
<evidence type="ECO:0000313" key="20">
    <source>
        <dbReference type="Proteomes" id="UP000007801"/>
    </source>
</evidence>
<evidence type="ECO:0000256" key="4">
    <source>
        <dbReference type="ARBA" id="ARBA00022729"/>
    </source>
</evidence>
<feature type="compositionally biased region" description="Polar residues" evidence="9">
    <location>
        <begin position="1900"/>
        <end position="1912"/>
    </location>
</feature>
<dbReference type="InterPro" id="IPR058779">
    <property type="entry name" value="Ig_NUP210_13th"/>
</dbReference>
<keyword evidence="7" id="KW-0325">Glycoprotein</keyword>
<dbReference type="PANTHER" id="PTHR23019">
    <property type="entry name" value="NUCLEAR PORE MEMBRANE GLYCOPROTEIN GP210-RELATED"/>
    <property type="match status" value="1"/>
</dbReference>
<reference evidence="19 20" key="1">
    <citation type="journal article" date="2007" name="Nature">
        <title>Evolution of genes and genomes on the Drosophila phylogeny.</title>
        <authorList>
            <consortium name="Drosophila 12 Genomes Consortium"/>
            <person name="Clark A.G."/>
            <person name="Eisen M.B."/>
            <person name="Smith D.R."/>
            <person name="Bergman C.M."/>
            <person name="Oliver B."/>
            <person name="Markow T.A."/>
            <person name="Kaufman T.C."/>
            <person name="Kellis M."/>
            <person name="Gelbart W."/>
            <person name="Iyer V.N."/>
            <person name="Pollard D.A."/>
            <person name="Sackton T.B."/>
            <person name="Larracuente A.M."/>
            <person name="Singh N.D."/>
            <person name="Abad J.P."/>
            <person name="Abt D.N."/>
            <person name="Adryan B."/>
            <person name="Aguade M."/>
            <person name="Akashi H."/>
            <person name="Anderson W.W."/>
            <person name="Aquadro C.F."/>
            <person name="Ardell D.H."/>
            <person name="Arguello R."/>
            <person name="Artieri C.G."/>
            <person name="Barbash D.A."/>
            <person name="Barker D."/>
            <person name="Barsanti P."/>
            <person name="Batterham P."/>
            <person name="Batzoglou S."/>
            <person name="Begun D."/>
            <person name="Bhutkar A."/>
            <person name="Blanco E."/>
            <person name="Bosak S.A."/>
            <person name="Bradley R.K."/>
            <person name="Brand A.D."/>
            <person name="Brent M.R."/>
            <person name="Brooks A.N."/>
            <person name="Brown R.H."/>
            <person name="Butlin R.K."/>
            <person name="Caggese C."/>
            <person name="Calvi B.R."/>
            <person name="Bernardo de Carvalho A."/>
            <person name="Caspi A."/>
            <person name="Castrezana S."/>
            <person name="Celniker S.E."/>
            <person name="Chang J.L."/>
            <person name="Chapple C."/>
            <person name="Chatterji S."/>
            <person name="Chinwalla A."/>
            <person name="Civetta A."/>
            <person name="Clifton S.W."/>
            <person name="Comeron J.M."/>
            <person name="Costello J.C."/>
            <person name="Coyne J.A."/>
            <person name="Daub J."/>
            <person name="David R.G."/>
            <person name="Delcher A.L."/>
            <person name="Delehaunty K."/>
            <person name="Do C.B."/>
            <person name="Ebling H."/>
            <person name="Edwards K."/>
            <person name="Eickbush T."/>
            <person name="Evans J.D."/>
            <person name="Filipski A."/>
            <person name="Findeiss S."/>
            <person name="Freyhult E."/>
            <person name="Fulton L."/>
            <person name="Fulton R."/>
            <person name="Garcia A.C."/>
            <person name="Gardiner A."/>
            <person name="Garfield D.A."/>
            <person name="Garvin B.E."/>
            <person name="Gibson G."/>
            <person name="Gilbert D."/>
            <person name="Gnerre S."/>
            <person name="Godfrey J."/>
            <person name="Good R."/>
            <person name="Gotea V."/>
            <person name="Gravely B."/>
            <person name="Greenberg A.J."/>
            <person name="Griffiths-Jones S."/>
            <person name="Gross S."/>
            <person name="Guigo R."/>
            <person name="Gustafson E.A."/>
            <person name="Haerty W."/>
            <person name="Hahn M.W."/>
            <person name="Halligan D.L."/>
            <person name="Halpern A.L."/>
            <person name="Halter G.M."/>
            <person name="Han M.V."/>
            <person name="Heger A."/>
            <person name="Hillier L."/>
            <person name="Hinrichs A.S."/>
            <person name="Holmes I."/>
            <person name="Hoskins R.A."/>
            <person name="Hubisz M.J."/>
            <person name="Hultmark D."/>
            <person name="Huntley M.A."/>
            <person name="Jaffe D.B."/>
            <person name="Jagadeeshan S."/>
            <person name="Jeck W.R."/>
            <person name="Johnson J."/>
            <person name="Jones C.D."/>
            <person name="Jordan W.C."/>
            <person name="Karpen G.H."/>
            <person name="Kataoka E."/>
            <person name="Keightley P.D."/>
            <person name="Kheradpour P."/>
            <person name="Kirkness E.F."/>
            <person name="Koerich L.B."/>
            <person name="Kristiansen K."/>
            <person name="Kudrna D."/>
            <person name="Kulathinal R.J."/>
            <person name="Kumar S."/>
            <person name="Kwok R."/>
            <person name="Lander E."/>
            <person name="Langley C.H."/>
            <person name="Lapoint R."/>
            <person name="Lazzaro B.P."/>
            <person name="Lee S.J."/>
            <person name="Levesque L."/>
            <person name="Li R."/>
            <person name="Lin C.F."/>
            <person name="Lin M.F."/>
            <person name="Lindblad-Toh K."/>
            <person name="Llopart A."/>
            <person name="Long M."/>
            <person name="Low L."/>
            <person name="Lozovsky E."/>
            <person name="Lu J."/>
            <person name="Luo M."/>
            <person name="Machado C.A."/>
            <person name="Makalowski W."/>
            <person name="Marzo M."/>
            <person name="Matsuda M."/>
            <person name="Matzkin L."/>
            <person name="McAllister B."/>
            <person name="McBride C.S."/>
            <person name="McKernan B."/>
            <person name="McKernan K."/>
            <person name="Mendez-Lago M."/>
            <person name="Minx P."/>
            <person name="Mollenhauer M.U."/>
            <person name="Montooth K."/>
            <person name="Mount S.M."/>
            <person name="Mu X."/>
            <person name="Myers E."/>
            <person name="Negre B."/>
            <person name="Newfeld S."/>
            <person name="Nielsen R."/>
            <person name="Noor M.A."/>
            <person name="O'Grady P."/>
            <person name="Pachter L."/>
            <person name="Papaceit M."/>
            <person name="Parisi M.J."/>
            <person name="Parisi M."/>
            <person name="Parts L."/>
            <person name="Pedersen J.S."/>
            <person name="Pesole G."/>
            <person name="Phillippy A.M."/>
            <person name="Ponting C.P."/>
            <person name="Pop M."/>
            <person name="Porcelli D."/>
            <person name="Powell J.R."/>
            <person name="Prohaska S."/>
            <person name="Pruitt K."/>
            <person name="Puig M."/>
            <person name="Quesneville H."/>
            <person name="Ram K.R."/>
            <person name="Rand D."/>
            <person name="Rasmussen M.D."/>
            <person name="Reed L.K."/>
            <person name="Reenan R."/>
            <person name="Reily A."/>
            <person name="Remington K.A."/>
            <person name="Rieger T.T."/>
            <person name="Ritchie M.G."/>
            <person name="Robin C."/>
            <person name="Rogers Y.H."/>
            <person name="Rohde C."/>
            <person name="Rozas J."/>
            <person name="Rubenfield M.J."/>
            <person name="Ruiz A."/>
            <person name="Russo S."/>
            <person name="Salzberg S.L."/>
            <person name="Sanchez-Gracia A."/>
            <person name="Saranga D.J."/>
            <person name="Sato H."/>
            <person name="Schaeffer S.W."/>
            <person name="Schatz M.C."/>
            <person name="Schlenke T."/>
            <person name="Schwartz R."/>
            <person name="Segarra C."/>
            <person name="Singh R.S."/>
            <person name="Sirot L."/>
            <person name="Sirota M."/>
            <person name="Sisneros N.B."/>
            <person name="Smith C.D."/>
            <person name="Smith T.F."/>
            <person name="Spieth J."/>
            <person name="Stage D.E."/>
            <person name="Stark A."/>
            <person name="Stephan W."/>
            <person name="Strausberg R.L."/>
            <person name="Strempel S."/>
            <person name="Sturgill D."/>
            <person name="Sutton G."/>
            <person name="Sutton G.G."/>
            <person name="Tao W."/>
            <person name="Teichmann S."/>
            <person name="Tobari Y.N."/>
            <person name="Tomimura Y."/>
            <person name="Tsolas J.M."/>
            <person name="Valente V.L."/>
            <person name="Venter E."/>
            <person name="Venter J.C."/>
            <person name="Vicario S."/>
            <person name="Vieira F.G."/>
            <person name="Vilella A.J."/>
            <person name="Villasante A."/>
            <person name="Walenz B."/>
            <person name="Wang J."/>
            <person name="Wasserman M."/>
            <person name="Watts T."/>
            <person name="Wilson D."/>
            <person name="Wilson R.K."/>
            <person name="Wing R.A."/>
            <person name="Wolfner M.F."/>
            <person name="Wong A."/>
            <person name="Wong G.K."/>
            <person name="Wu C.I."/>
            <person name="Wu G."/>
            <person name="Yamamoto D."/>
            <person name="Yang H.P."/>
            <person name="Yang S.P."/>
            <person name="Yorke J.A."/>
            <person name="Yoshida K."/>
            <person name="Zdobnov E."/>
            <person name="Zhang P."/>
            <person name="Zhang Y."/>
            <person name="Zimin A.V."/>
            <person name="Baldwin J."/>
            <person name="Abdouelleil A."/>
            <person name="Abdulkadir J."/>
            <person name="Abebe A."/>
            <person name="Abera B."/>
            <person name="Abreu J."/>
            <person name="Acer S.C."/>
            <person name="Aftuck L."/>
            <person name="Alexander A."/>
            <person name="An P."/>
            <person name="Anderson E."/>
            <person name="Anderson S."/>
            <person name="Arachi H."/>
            <person name="Azer M."/>
            <person name="Bachantsang P."/>
            <person name="Barry A."/>
            <person name="Bayul T."/>
            <person name="Berlin A."/>
            <person name="Bessette D."/>
            <person name="Bloom T."/>
            <person name="Blye J."/>
            <person name="Boguslavskiy L."/>
            <person name="Bonnet C."/>
            <person name="Boukhgalter B."/>
            <person name="Bourzgui I."/>
            <person name="Brown A."/>
            <person name="Cahill P."/>
            <person name="Channer S."/>
            <person name="Cheshatsang Y."/>
            <person name="Chuda L."/>
            <person name="Citroen M."/>
            <person name="Collymore A."/>
            <person name="Cooke P."/>
            <person name="Costello M."/>
            <person name="D'Aco K."/>
            <person name="Daza R."/>
            <person name="De Haan G."/>
            <person name="DeGray S."/>
            <person name="DeMaso C."/>
            <person name="Dhargay N."/>
            <person name="Dooley K."/>
            <person name="Dooley E."/>
            <person name="Doricent M."/>
            <person name="Dorje P."/>
            <person name="Dorjee K."/>
            <person name="Dupes A."/>
            <person name="Elong R."/>
            <person name="Falk J."/>
            <person name="Farina A."/>
            <person name="Faro S."/>
            <person name="Ferguson D."/>
            <person name="Fisher S."/>
            <person name="Foley C.D."/>
            <person name="Franke A."/>
            <person name="Friedrich D."/>
            <person name="Gadbois L."/>
            <person name="Gearin G."/>
            <person name="Gearin C.R."/>
            <person name="Giannoukos G."/>
            <person name="Goode T."/>
            <person name="Graham J."/>
            <person name="Grandbois E."/>
            <person name="Grewal S."/>
            <person name="Gyaltsen K."/>
            <person name="Hafez N."/>
            <person name="Hagos B."/>
            <person name="Hall J."/>
            <person name="Henson C."/>
            <person name="Hollinger A."/>
            <person name="Honan T."/>
            <person name="Huard M.D."/>
            <person name="Hughes L."/>
            <person name="Hurhula B."/>
            <person name="Husby M.E."/>
            <person name="Kamat A."/>
            <person name="Kanga B."/>
            <person name="Kashin S."/>
            <person name="Khazanovich D."/>
            <person name="Kisner P."/>
            <person name="Lance K."/>
            <person name="Lara M."/>
            <person name="Lee W."/>
            <person name="Lennon N."/>
            <person name="Letendre F."/>
            <person name="LeVine R."/>
            <person name="Lipovsky A."/>
            <person name="Liu X."/>
            <person name="Liu J."/>
            <person name="Liu S."/>
            <person name="Lokyitsang T."/>
            <person name="Lokyitsang Y."/>
            <person name="Lubonja R."/>
            <person name="Lui A."/>
            <person name="MacDonald P."/>
            <person name="Magnisalis V."/>
            <person name="Maru K."/>
            <person name="Matthews C."/>
            <person name="McCusker W."/>
            <person name="McDonough S."/>
            <person name="Mehta T."/>
            <person name="Meldrim J."/>
            <person name="Meneus L."/>
            <person name="Mihai O."/>
            <person name="Mihalev A."/>
            <person name="Mihova T."/>
            <person name="Mittelman R."/>
            <person name="Mlenga V."/>
            <person name="Montmayeur A."/>
            <person name="Mulrain L."/>
            <person name="Navidi A."/>
            <person name="Naylor J."/>
            <person name="Negash T."/>
            <person name="Nguyen T."/>
            <person name="Nguyen N."/>
            <person name="Nicol R."/>
            <person name="Norbu C."/>
            <person name="Norbu N."/>
            <person name="Novod N."/>
            <person name="O'Neill B."/>
            <person name="Osman S."/>
            <person name="Markiewicz E."/>
            <person name="Oyono O.L."/>
            <person name="Patti C."/>
            <person name="Phunkhang P."/>
            <person name="Pierre F."/>
            <person name="Priest M."/>
            <person name="Raghuraman S."/>
            <person name="Rege F."/>
            <person name="Reyes R."/>
            <person name="Rise C."/>
            <person name="Rogov P."/>
            <person name="Ross K."/>
            <person name="Ryan E."/>
            <person name="Settipalli S."/>
            <person name="Shea T."/>
            <person name="Sherpa N."/>
            <person name="Shi L."/>
            <person name="Shih D."/>
            <person name="Sparrow T."/>
            <person name="Spaulding J."/>
            <person name="Stalker J."/>
            <person name="Stange-Thomann N."/>
            <person name="Stavropoulos S."/>
            <person name="Stone C."/>
            <person name="Strader C."/>
            <person name="Tesfaye S."/>
            <person name="Thomson T."/>
            <person name="Thoulutsang Y."/>
            <person name="Thoulutsang D."/>
            <person name="Topham K."/>
            <person name="Topping I."/>
            <person name="Tsamla T."/>
            <person name="Vassiliev H."/>
            <person name="Vo A."/>
            <person name="Wangchuk T."/>
            <person name="Wangdi T."/>
            <person name="Weiand M."/>
            <person name="Wilkinson J."/>
            <person name="Wilson A."/>
            <person name="Yadav S."/>
            <person name="Young G."/>
            <person name="Yu Q."/>
            <person name="Zembek L."/>
            <person name="Zhong D."/>
            <person name="Zimmer A."/>
            <person name="Zwirko Z."/>
            <person name="Jaffe D.B."/>
            <person name="Alvarez P."/>
            <person name="Brockman W."/>
            <person name="Butler J."/>
            <person name="Chin C."/>
            <person name="Gnerre S."/>
            <person name="Grabherr M."/>
            <person name="Kleber M."/>
            <person name="Mauceli E."/>
            <person name="MacCallum I."/>
        </authorList>
    </citation>
    <scope>NUCLEOTIDE SEQUENCE [LARGE SCALE GENOMIC DNA]</scope>
    <source>
        <strain evidence="20">Tucson 14024-0371.13</strain>
    </source>
</reference>
<feature type="domain" description="NUP210 Ig-like" evidence="16">
    <location>
        <begin position="562"/>
        <end position="642"/>
    </location>
</feature>
<evidence type="ECO:0000256" key="2">
    <source>
        <dbReference type="ARBA" id="ARBA00007313"/>
    </source>
</evidence>
<evidence type="ECO:0000256" key="10">
    <source>
        <dbReference type="SAM" id="Phobius"/>
    </source>
</evidence>
<keyword evidence="3 10" id="KW-0812">Transmembrane</keyword>
<keyword evidence="5 10" id="KW-1133">Transmembrane helix</keyword>
<evidence type="ECO:0000256" key="3">
    <source>
        <dbReference type="ARBA" id="ARBA00022692"/>
    </source>
</evidence>
<feature type="domain" description="NUP210 Ig-like" evidence="13">
    <location>
        <begin position="57"/>
        <end position="146"/>
    </location>
</feature>
<dbReference type="Pfam" id="PF22962">
    <property type="entry name" value="Ig_NUP210_7th"/>
    <property type="match status" value="1"/>
</dbReference>
<dbReference type="EMBL" id="CH902619">
    <property type="protein sequence ID" value="EDV38194.2"/>
    <property type="molecule type" value="Genomic_DNA"/>
</dbReference>
<evidence type="ECO:0000256" key="9">
    <source>
        <dbReference type="SAM" id="MobiDB-lite"/>
    </source>
</evidence>
<evidence type="ECO:0000259" key="11">
    <source>
        <dbReference type="Pfam" id="PF22962"/>
    </source>
</evidence>
<dbReference type="GO" id="GO:0031965">
    <property type="term" value="C:nuclear membrane"/>
    <property type="evidence" value="ECO:0007669"/>
    <property type="project" value="UniProtKB-SubCell"/>
</dbReference>
<accession>B3MBP8</accession>
<dbReference type="STRING" id="7217.B3MBP8"/>
<dbReference type="KEGG" id="dan:6493897"/>
<dbReference type="HOGENOM" id="CLU_001205_1_1_1"/>
<evidence type="ECO:0000313" key="19">
    <source>
        <dbReference type="EMBL" id="EDV38194.2"/>
    </source>
</evidence>
<evidence type="ECO:0008006" key="21">
    <source>
        <dbReference type="Google" id="ProtNLM"/>
    </source>
</evidence>
<keyword evidence="4" id="KW-0732">Signal</keyword>
<dbReference type="InterPro" id="IPR056899">
    <property type="entry name" value="Ig_NUP210_9th"/>
</dbReference>
<organism evidence="19 20">
    <name type="scientific">Drosophila ananassae</name>
    <name type="common">Fruit fly</name>
    <dbReference type="NCBI Taxonomy" id="7217"/>
    <lineage>
        <taxon>Eukaryota</taxon>
        <taxon>Metazoa</taxon>
        <taxon>Ecdysozoa</taxon>
        <taxon>Arthropoda</taxon>
        <taxon>Hexapoda</taxon>
        <taxon>Insecta</taxon>
        <taxon>Pterygota</taxon>
        <taxon>Neoptera</taxon>
        <taxon>Endopterygota</taxon>
        <taxon>Diptera</taxon>
        <taxon>Brachycera</taxon>
        <taxon>Muscomorpha</taxon>
        <taxon>Ephydroidea</taxon>
        <taxon>Drosophilidae</taxon>
        <taxon>Drosophila</taxon>
        <taxon>Sophophora</taxon>
    </lineage>
</organism>
<feature type="domain" description="NUP210 Ig-like" evidence="14">
    <location>
        <begin position="155"/>
        <end position="260"/>
    </location>
</feature>
<dbReference type="InterPro" id="IPR057586">
    <property type="entry name" value="Ig_NUP210_16th"/>
</dbReference>
<evidence type="ECO:0000259" key="16">
    <source>
        <dbReference type="Pfam" id="PF24935"/>
    </source>
</evidence>
<dbReference type="Pfam" id="PF24935">
    <property type="entry name" value="Ig_NUP210_6th"/>
    <property type="match status" value="1"/>
</dbReference>
<gene>
    <name evidence="19" type="primary">Dana\GF11031</name>
    <name evidence="19" type="synonym">dana_GLEANR_11106</name>
    <name evidence="19" type="ORF">GF11031</name>
</gene>
<feature type="transmembrane region" description="Helical" evidence="10">
    <location>
        <begin position="1811"/>
        <end position="1829"/>
    </location>
</feature>
<evidence type="ECO:0000259" key="13">
    <source>
        <dbReference type="Pfam" id="PF22967"/>
    </source>
</evidence>
<feature type="region of interest" description="Disordered" evidence="9">
    <location>
        <begin position="1865"/>
        <end position="1912"/>
    </location>
</feature>
<evidence type="ECO:0000256" key="8">
    <source>
        <dbReference type="ARBA" id="ARBA00023242"/>
    </source>
</evidence>
<evidence type="ECO:0000256" key="6">
    <source>
        <dbReference type="ARBA" id="ARBA00023136"/>
    </source>
</evidence>
<dbReference type="InterPro" id="IPR055096">
    <property type="entry name" value="Ig_NUP210_1st"/>
</dbReference>
<feature type="compositionally biased region" description="Polar residues" evidence="9">
    <location>
        <begin position="1865"/>
        <end position="1876"/>
    </location>
</feature>
<dbReference type="InterPro" id="IPR045197">
    <property type="entry name" value="NUP210-like"/>
</dbReference>
<evidence type="ECO:0000259" key="14">
    <source>
        <dbReference type="Pfam" id="PF22969"/>
    </source>
</evidence>
<dbReference type="Pfam" id="PF22963">
    <property type="entry name" value="Ig_NUP210_3rd"/>
    <property type="match status" value="1"/>
</dbReference>
<dbReference type="InterPro" id="IPR055097">
    <property type="entry name" value="Ig_NUP210_2nd"/>
</dbReference>
<comment type="similarity">
    <text evidence="2">Belongs to the NUP210 family.</text>
</comment>